<dbReference type="Proteomes" id="UP000193380">
    <property type="component" value="Unassembled WGS sequence"/>
</dbReference>
<proteinExistence type="predicted"/>
<name>A0A060WCZ7_ONCMY</name>
<dbReference type="GO" id="GO:0008017">
    <property type="term" value="F:microtubule binding"/>
    <property type="evidence" value="ECO:0007669"/>
    <property type="project" value="TreeGrafter"/>
</dbReference>
<feature type="coiled-coil region" evidence="1">
    <location>
        <begin position="186"/>
        <end position="220"/>
    </location>
</feature>
<dbReference type="STRING" id="8022.A0A060WCZ7"/>
<keyword evidence="1" id="KW-0175">Coiled coil</keyword>
<accession>A0A060WCZ7</accession>
<dbReference type="GO" id="GO:1990498">
    <property type="term" value="C:mitotic spindle microtubule"/>
    <property type="evidence" value="ECO:0007669"/>
    <property type="project" value="TreeGrafter"/>
</dbReference>
<dbReference type="EMBL" id="FR904407">
    <property type="protein sequence ID" value="CDQ62425.1"/>
    <property type="molecule type" value="Genomic_DNA"/>
</dbReference>
<feature type="region of interest" description="Disordered" evidence="2">
    <location>
        <begin position="762"/>
        <end position="782"/>
    </location>
</feature>
<dbReference type="GO" id="GO:0070652">
    <property type="term" value="C:HAUS complex"/>
    <property type="evidence" value="ECO:0007669"/>
    <property type="project" value="InterPro"/>
</dbReference>
<dbReference type="InterPro" id="IPR026797">
    <property type="entry name" value="HAUS_6"/>
</dbReference>
<evidence type="ECO:0000313" key="5">
    <source>
        <dbReference type="Proteomes" id="UP000193380"/>
    </source>
</evidence>
<dbReference type="PANTHER" id="PTHR16151">
    <property type="entry name" value="HAUS AUGMIN-LIKE COMPLEX SUBUNIT 6"/>
    <property type="match status" value="1"/>
</dbReference>
<dbReference type="GO" id="GO:0051225">
    <property type="term" value="P:spindle assembly"/>
    <property type="evidence" value="ECO:0007669"/>
    <property type="project" value="InterPro"/>
</dbReference>
<dbReference type="PANTHER" id="PTHR16151:SF2">
    <property type="entry name" value="HAUS AUGMIN-LIKE COMPLEX SUBUNIT 6"/>
    <property type="match status" value="1"/>
</dbReference>
<evidence type="ECO:0000256" key="1">
    <source>
        <dbReference type="SAM" id="Coils"/>
    </source>
</evidence>
<dbReference type="PaxDb" id="8022-A0A060WCZ7"/>
<gene>
    <name evidence="4" type="ORF">GSONMT00067178001</name>
</gene>
<evidence type="ECO:0000256" key="2">
    <source>
        <dbReference type="SAM" id="MobiDB-lite"/>
    </source>
</evidence>
<sequence>MSNIQRTNGKYLWWSLLGLGFQPEVAVSSGASKANVKHIILGPNMFDKPNKDAFYIVTHFLLEKLNPTRFHDTYRHCWPVLDHKADAEFRKVTYAWLRDLMDEQGSTIPKVVASLFLSPGGPKFINLMLHLANYVEFQEMQTFSTDGTWVPEAAAAPASSVQMALKRFQLVKTRFLRGAVEQDRILHEYERQAQSQVKSLRDLRAEDAKYNDLLKRHKNEADKEETPQAEKIQKVRSLWSSINGVLSTLEEERRVVECVIGGGVDQYTLDGTGLALKIPRVLLERIEQLSHLSSVGSVYEADQLNLLSMLELLHQALGLLVEERVKMAEHTPIAQLHPLLLQERNLQMARALEDLRLMRKRISKEEIPEVKSVIRKLETEWDQKWADCLKRTPLTLFLNEDPALDFLCPMAPLSFEPATEASFKSSVFSQYPATLPKFSEEKLAETDSIPMDSALKRYINTRPTFLCPLAVERVASRLPSVVSSPLTPLHALCETPLAVPVKAPSPSPLPVCDVHQTPCASLKMSAVKREAQILDSEFDNLANQFAEAVTTSPGNGSLQGLALGDLLCNLGTDPFSTRKQIPRTPESLILDVRSSWRRAVEEGEAQKARLSDKFDGDGIFRHLTALCEVQETSLSPDVHSLSTGLDPTNAGCSTAAPEQASLMSTLPWDCSNTEALHSLSSSDVIQFRIDQEAIPEQFSIDQETLPELPGNDGSFLSSSDTSNTEEEELLLPHIPSLLPTETEPALLVSSRRLDKIQQTFREASSMDRHQGAQEMSPPQHDERSLDARDWLMAMSLETAATVGATDKVFSLDLDTLESPSPPRKEQFSLSQLLTFSPIEDL</sequence>
<evidence type="ECO:0000259" key="3">
    <source>
        <dbReference type="Pfam" id="PF14661"/>
    </source>
</evidence>
<protein>
    <recommendedName>
        <fullName evidence="3">HAUS augmin-like complex subunit 6 N-terminal domain-containing protein</fullName>
    </recommendedName>
</protein>
<feature type="region of interest" description="Disordered" evidence="2">
    <location>
        <begin position="704"/>
        <end position="727"/>
    </location>
</feature>
<dbReference type="AlphaFoldDB" id="A0A060WCZ7"/>
<reference evidence="4" key="1">
    <citation type="journal article" date="2014" name="Nat. Commun.">
        <title>The rainbow trout genome provides novel insights into evolution after whole-genome duplication in vertebrates.</title>
        <authorList>
            <person name="Berthelot C."/>
            <person name="Brunet F."/>
            <person name="Chalopin D."/>
            <person name="Juanchich A."/>
            <person name="Bernard M."/>
            <person name="Noel B."/>
            <person name="Bento P."/>
            <person name="Da Silva C."/>
            <person name="Labadie K."/>
            <person name="Alberti A."/>
            <person name="Aury J.M."/>
            <person name="Louis A."/>
            <person name="Dehais P."/>
            <person name="Bardou P."/>
            <person name="Montfort J."/>
            <person name="Klopp C."/>
            <person name="Cabau C."/>
            <person name="Gaspin C."/>
            <person name="Thorgaard G.H."/>
            <person name="Boussaha M."/>
            <person name="Quillet E."/>
            <person name="Guyomard R."/>
            <person name="Galiana D."/>
            <person name="Bobe J."/>
            <person name="Volff J.N."/>
            <person name="Genet C."/>
            <person name="Wincker P."/>
            <person name="Jaillon O."/>
            <person name="Roest Crollius H."/>
            <person name="Guiguen Y."/>
        </authorList>
    </citation>
    <scope>NUCLEOTIDE SEQUENCE [LARGE SCALE GENOMIC DNA]</scope>
</reference>
<dbReference type="InterPro" id="IPR028163">
    <property type="entry name" value="HAUS_6_N"/>
</dbReference>
<organism evidence="4 5">
    <name type="scientific">Oncorhynchus mykiss</name>
    <name type="common">Rainbow trout</name>
    <name type="synonym">Salmo gairdneri</name>
    <dbReference type="NCBI Taxonomy" id="8022"/>
    <lineage>
        <taxon>Eukaryota</taxon>
        <taxon>Metazoa</taxon>
        <taxon>Chordata</taxon>
        <taxon>Craniata</taxon>
        <taxon>Vertebrata</taxon>
        <taxon>Euteleostomi</taxon>
        <taxon>Actinopterygii</taxon>
        <taxon>Neopterygii</taxon>
        <taxon>Teleostei</taxon>
        <taxon>Protacanthopterygii</taxon>
        <taxon>Salmoniformes</taxon>
        <taxon>Salmonidae</taxon>
        <taxon>Salmoninae</taxon>
        <taxon>Oncorhynchus</taxon>
    </lineage>
</organism>
<reference evidence="4" key="2">
    <citation type="submission" date="2014-03" db="EMBL/GenBank/DDBJ databases">
        <authorList>
            <person name="Genoscope - CEA"/>
        </authorList>
    </citation>
    <scope>NUCLEOTIDE SEQUENCE</scope>
</reference>
<feature type="domain" description="HAUS augmin-like complex subunit 6 N-terminal" evidence="3">
    <location>
        <begin position="12"/>
        <end position="240"/>
    </location>
</feature>
<evidence type="ECO:0000313" key="4">
    <source>
        <dbReference type="EMBL" id="CDQ62425.1"/>
    </source>
</evidence>
<dbReference type="Pfam" id="PF14661">
    <property type="entry name" value="HAUS6_N"/>
    <property type="match status" value="1"/>
</dbReference>